<dbReference type="SUPFAM" id="SSF56672">
    <property type="entry name" value="DNA/RNA polymerases"/>
    <property type="match status" value="1"/>
</dbReference>
<sequence length="307" mass="34486">MSEKVVVARIRGSFLPDEIIGLTSASPKLLSSGLMTAKSISKVDKNQILFGVGNFTDKPITLSKQCNLGKFVCLSKHDKLYDFESLDTGSRVCNVSKSSIDVKNQADKTLSVDQISQLQDLVDKYNDVFVGKDSKLGYPQYDQPFRLYTDASSFSLGAVLCQVQNGIERVICYAGKSLSASEKNYGISEKECLALVYGIKHFDCYLRHNKFEAFVDHSSLKWLLTMNEPVGKFARWNALVQSYDFDIKYRPGKIHTNADGISRRTYDDEVDHSDNWDELPTFDCISQPIKDTQRRAELPNDAAKAQD</sequence>
<dbReference type="CDD" id="cd09274">
    <property type="entry name" value="RNase_HI_RT_Ty3"/>
    <property type="match status" value="1"/>
</dbReference>
<reference evidence="8" key="1">
    <citation type="submission" date="2018-11" db="EMBL/GenBank/DDBJ databases">
        <authorList>
            <person name="Alioto T."/>
            <person name="Alioto T."/>
        </authorList>
    </citation>
    <scope>NUCLEOTIDE SEQUENCE</scope>
</reference>
<evidence type="ECO:0000313" key="8">
    <source>
        <dbReference type="EMBL" id="VDI23491.1"/>
    </source>
</evidence>
<dbReference type="Pfam" id="PF17917">
    <property type="entry name" value="RT_RNaseH"/>
    <property type="match status" value="1"/>
</dbReference>
<keyword evidence="1" id="KW-0808">Transferase</keyword>
<keyword evidence="5" id="KW-0378">Hydrolase</keyword>
<feature type="domain" description="Reverse transcriptase RNase H-like" evidence="7">
    <location>
        <begin position="141"/>
        <end position="243"/>
    </location>
</feature>
<accession>A0A8B6DS91</accession>
<dbReference type="AlphaFoldDB" id="A0A8B6DS91"/>
<dbReference type="PANTHER" id="PTHR37984:SF5">
    <property type="entry name" value="PROTEIN NYNRIN-LIKE"/>
    <property type="match status" value="1"/>
</dbReference>
<proteinExistence type="predicted"/>
<organism evidence="8 9">
    <name type="scientific">Mytilus galloprovincialis</name>
    <name type="common">Mediterranean mussel</name>
    <dbReference type="NCBI Taxonomy" id="29158"/>
    <lineage>
        <taxon>Eukaryota</taxon>
        <taxon>Metazoa</taxon>
        <taxon>Spiralia</taxon>
        <taxon>Lophotrochozoa</taxon>
        <taxon>Mollusca</taxon>
        <taxon>Bivalvia</taxon>
        <taxon>Autobranchia</taxon>
        <taxon>Pteriomorphia</taxon>
        <taxon>Mytilida</taxon>
        <taxon>Mytiloidea</taxon>
        <taxon>Mytilidae</taxon>
        <taxon>Mytilinae</taxon>
        <taxon>Mytilus</taxon>
    </lineage>
</organism>
<keyword evidence="9" id="KW-1185">Reference proteome</keyword>
<dbReference type="InterPro" id="IPR050951">
    <property type="entry name" value="Retrovirus_Pol_polyprotein"/>
</dbReference>
<dbReference type="GO" id="GO:0003964">
    <property type="term" value="F:RNA-directed DNA polymerase activity"/>
    <property type="evidence" value="ECO:0007669"/>
    <property type="project" value="UniProtKB-KW"/>
</dbReference>
<evidence type="ECO:0000313" key="9">
    <source>
        <dbReference type="Proteomes" id="UP000596742"/>
    </source>
</evidence>
<dbReference type="PANTHER" id="PTHR37984">
    <property type="entry name" value="PROTEIN CBG26694"/>
    <property type="match status" value="1"/>
</dbReference>
<dbReference type="InterPro" id="IPR043502">
    <property type="entry name" value="DNA/RNA_pol_sf"/>
</dbReference>
<dbReference type="OrthoDB" id="425619at2759"/>
<evidence type="ECO:0000256" key="2">
    <source>
        <dbReference type="ARBA" id="ARBA00022695"/>
    </source>
</evidence>
<evidence type="ECO:0000256" key="4">
    <source>
        <dbReference type="ARBA" id="ARBA00022759"/>
    </source>
</evidence>
<evidence type="ECO:0000256" key="3">
    <source>
        <dbReference type="ARBA" id="ARBA00022722"/>
    </source>
</evidence>
<name>A0A8B6DS91_MYTGA</name>
<evidence type="ECO:0000256" key="1">
    <source>
        <dbReference type="ARBA" id="ARBA00022679"/>
    </source>
</evidence>
<dbReference type="GO" id="GO:0016787">
    <property type="term" value="F:hydrolase activity"/>
    <property type="evidence" value="ECO:0007669"/>
    <property type="project" value="UniProtKB-KW"/>
</dbReference>
<keyword evidence="3" id="KW-0540">Nuclease</keyword>
<protein>
    <recommendedName>
        <fullName evidence="7">Reverse transcriptase RNase H-like domain-containing protein</fullName>
    </recommendedName>
</protein>
<keyword evidence="6" id="KW-0695">RNA-directed DNA polymerase</keyword>
<evidence type="ECO:0000259" key="7">
    <source>
        <dbReference type="Pfam" id="PF17917"/>
    </source>
</evidence>
<evidence type="ECO:0000256" key="6">
    <source>
        <dbReference type="ARBA" id="ARBA00022918"/>
    </source>
</evidence>
<gene>
    <name evidence="8" type="ORF">MGAL_10B054721</name>
</gene>
<dbReference type="FunFam" id="3.10.20.370:FF:000001">
    <property type="entry name" value="Retrovirus-related Pol polyprotein from transposon 17.6-like protein"/>
    <property type="match status" value="1"/>
</dbReference>
<dbReference type="Gene3D" id="3.10.20.370">
    <property type="match status" value="1"/>
</dbReference>
<dbReference type="Proteomes" id="UP000596742">
    <property type="component" value="Unassembled WGS sequence"/>
</dbReference>
<comment type="caution">
    <text evidence="8">The sequence shown here is derived from an EMBL/GenBank/DDBJ whole genome shotgun (WGS) entry which is preliminary data.</text>
</comment>
<dbReference type="InterPro" id="IPR041373">
    <property type="entry name" value="RT_RNaseH"/>
</dbReference>
<dbReference type="EMBL" id="UYJE01003929">
    <property type="protein sequence ID" value="VDI23491.1"/>
    <property type="molecule type" value="Genomic_DNA"/>
</dbReference>
<dbReference type="GO" id="GO:0004519">
    <property type="term" value="F:endonuclease activity"/>
    <property type="evidence" value="ECO:0007669"/>
    <property type="project" value="UniProtKB-KW"/>
</dbReference>
<keyword evidence="4" id="KW-0255">Endonuclease</keyword>
<keyword evidence="2" id="KW-0548">Nucleotidyltransferase</keyword>
<evidence type="ECO:0000256" key="5">
    <source>
        <dbReference type="ARBA" id="ARBA00022801"/>
    </source>
</evidence>